<dbReference type="SUPFAM" id="SSF57889">
    <property type="entry name" value="Cysteine-rich domain"/>
    <property type="match status" value="2"/>
</dbReference>
<feature type="domain" description="DC1" evidence="2">
    <location>
        <begin position="40"/>
        <end position="89"/>
    </location>
</feature>
<dbReference type="PANTHER" id="PTHR46288">
    <property type="entry name" value="PHORBOL-ESTER/DAG-TYPE DOMAIN-CONTAINING PROTEIN"/>
    <property type="match status" value="1"/>
</dbReference>
<name>A0AAD9TL34_9ROSI</name>
<accession>A0AAD9TL34</accession>
<protein>
    <recommendedName>
        <fullName evidence="2">DC1 domain-containing protein</fullName>
    </recommendedName>
</protein>
<keyword evidence="4" id="KW-1185">Reference proteome</keyword>
<dbReference type="Proteomes" id="UP001280121">
    <property type="component" value="Unassembled WGS sequence"/>
</dbReference>
<proteinExistence type="predicted"/>
<evidence type="ECO:0000313" key="3">
    <source>
        <dbReference type="EMBL" id="KAK2638021.1"/>
    </source>
</evidence>
<evidence type="ECO:0000313" key="4">
    <source>
        <dbReference type="Proteomes" id="UP001280121"/>
    </source>
</evidence>
<sequence>MSFPGYACDSTKNYALFLKTECKFYLHKSCAELAEKISHPFHPHPLILVSEIPGSDDGIICDGCRNFYSEGFSYYCSWSCGFKLHPKCVSNVPDHEELLQQQTFKQVTQLYHFFHKHALNFCNLRESNEKDCCCCKQRISGSAYCSFQCKFFIHESCKEIPKKVQHPFHP</sequence>
<keyword evidence="1" id="KW-0677">Repeat</keyword>
<dbReference type="AlphaFoldDB" id="A0AAD9TL34"/>
<evidence type="ECO:0000256" key="1">
    <source>
        <dbReference type="ARBA" id="ARBA00022737"/>
    </source>
</evidence>
<reference evidence="3" key="1">
    <citation type="journal article" date="2023" name="Plant J.">
        <title>Genome sequences and population genomics provide insights into the demographic history, inbreeding, and mutation load of two 'living fossil' tree species of Dipteronia.</title>
        <authorList>
            <person name="Feng Y."/>
            <person name="Comes H.P."/>
            <person name="Chen J."/>
            <person name="Zhu S."/>
            <person name="Lu R."/>
            <person name="Zhang X."/>
            <person name="Li P."/>
            <person name="Qiu J."/>
            <person name="Olsen K.M."/>
            <person name="Qiu Y."/>
        </authorList>
    </citation>
    <scope>NUCLEOTIDE SEQUENCE</scope>
    <source>
        <strain evidence="3">KIB01</strain>
    </source>
</reference>
<evidence type="ECO:0000259" key="2">
    <source>
        <dbReference type="Pfam" id="PF03107"/>
    </source>
</evidence>
<dbReference type="InterPro" id="IPR046349">
    <property type="entry name" value="C1-like_sf"/>
</dbReference>
<dbReference type="PANTHER" id="PTHR46288:SF27">
    <property type="entry name" value="CYSTEINE_HISTIDINE-RICH C1 DOMAIN FAMILY PROTEIN"/>
    <property type="match status" value="1"/>
</dbReference>
<dbReference type="Pfam" id="PF03107">
    <property type="entry name" value="C1_2"/>
    <property type="match status" value="1"/>
</dbReference>
<gene>
    <name evidence="3" type="ORF">Ddye_025816</name>
</gene>
<comment type="caution">
    <text evidence="3">The sequence shown here is derived from an EMBL/GenBank/DDBJ whole genome shotgun (WGS) entry which is preliminary data.</text>
</comment>
<organism evidence="3 4">
    <name type="scientific">Dipteronia dyeriana</name>
    <dbReference type="NCBI Taxonomy" id="168575"/>
    <lineage>
        <taxon>Eukaryota</taxon>
        <taxon>Viridiplantae</taxon>
        <taxon>Streptophyta</taxon>
        <taxon>Embryophyta</taxon>
        <taxon>Tracheophyta</taxon>
        <taxon>Spermatophyta</taxon>
        <taxon>Magnoliopsida</taxon>
        <taxon>eudicotyledons</taxon>
        <taxon>Gunneridae</taxon>
        <taxon>Pentapetalae</taxon>
        <taxon>rosids</taxon>
        <taxon>malvids</taxon>
        <taxon>Sapindales</taxon>
        <taxon>Sapindaceae</taxon>
        <taxon>Hippocastanoideae</taxon>
        <taxon>Acereae</taxon>
        <taxon>Dipteronia</taxon>
    </lineage>
</organism>
<dbReference type="InterPro" id="IPR004146">
    <property type="entry name" value="DC1"/>
</dbReference>
<dbReference type="EMBL" id="JANJYI010000008">
    <property type="protein sequence ID" value="KAK2638021.1"/>
    <property type="molecule type" value="Genomic_DNA"/>
</dbReference>